<dbReference type="Pfam" id="PF14376">
    <property type="entry name" value="Haem_bd"/>
    <property type="match status" value="1"/>
</dbReference>
<dbReference type="CDD" id="cd20753">
    <property type="entry name" value="cyt_P460_Mc-like"/>
    <property type="match status" value="1"/>
</dbReference>
<comment type="caution">
    <text evidence="3">The sequence shown here is derived from an EMBL/GenBank/DDBJ whole genome shotgun (WGS) entry which is preliminary data.</text>
</comment>
<dbReference type="SMART" id="SM01235">
    <property type="entry name" value="Haem_bd"/>
    <property type="match status" value="1"/>
</dbReference>
<sequence length="326" mass="37037">METQRKRINRKVLVIIIIVVFVGISLQFTGPEIVNPPITSEIQVPENVSAILRKACYDCHSNESRPSWFDKIAPVSWLVSSDIKQARSRFNFSQWNDLAPADQQVKFWEMINMAQNNKMPLPSYVTFHPDAKLTKTDIDVLKKYGQQFILSKPGDTAGVKEAEKELAIFMALGNRPQLEPVSLNGIKYSGDYKNWKVMVATTRFETRTMRVVYGNDIAIRAIEEGNINPWPQGSTIVKVVWNMIEDADGNIRPGTFNNTQWMVKDDQKFQDTKGWGFARFNGTNLLPYGKNAAFGTECFNCHKLVKETGYVFDLPVSKKNQLASTK</sequence>
<dbReference type="Gene3D" id="3.50.70.20">
    <property type="entry name" value="Cytochrome P460"/>
    <property type="match status" value="1"/>
</dbReference>
<keyword evidence="4" id="KW-1185">Reference proteome</keyword>
<accession>A0ABV8NL20</accession>
<evidence type="ECO:0000256" key="1">
    <source>
        <dbReference type="SAM" id="Phobius"/>
    </source>
</evidence>
<dbReference type="Proteomes" id="UP001595792">
    <property type="component" value="Unassembled WGS sequence"/>
</dbReference>
<protein>
    <submittedName>
        <fullName evidence="3">Heme-binding domain-containing protein</fullName>
    </submittedName>
</protein>
<evidence type="ECO:0000313" key="3">
    <source>
        <dbReference type="EMBL" id="MFC4196591.1"/>
    </source>
</evidence>
<evidence type="ECO:0000259" key="2">
    <source>
        <dbReference type="SMART" id="SM01235"/>
    </source>
</evidence>
<dbReference type="EMBL" id="JBHSBY010000035">
    <property type="protein sequence ID" value="MFC4196591.1"/>
    <property type="molecule type" value="Genomic_DNA"/>
</dbReference>
<evidence type="ECO:0000313" key="4">
    <source>
        <dbReference type="Proteomes" id="UP001595792"/>
    </source>
</evidence>
<reference evidence="4" key="1">
    <citation type="journal article" date="2019" name="Int. J. Syst. Evol. Microbiol.">
        <title>The Global Catalogue of Microorganisms (GCM) 10K type strain sequencing project: providing services to taxonomists for standard genome sequencing and annotation.</title>
        <authorList>
            <consortium name="The Broad Institute Genomics Platform"/>
            <consortium name="The Broad Institute Genome Sequencing Center for Infectious Disease"/>
            <person name="Wu L."/>
            <person name="Ma J."/>
        </authorList>
    </citation>
    <scope>NUCLEOTIDE SEQUENCE [LARGE SCALE GENOMIC DNA]</scope>
    <source>
        <strain evidence="4">CCM 8689</strain>
    </source>
</reference>
<name>A0ABV8NL20_9SPHI</name>
<dbReference type="InterPro" id="IPR025992">
    <property type="entry name" value="Haem-bd"/>
</dbReference>
<organism evidence="3 4">
    <name type="scientific">Pedobacter jamesrossensis</name>
    <dbReference type="NCBI Taxonomy" id="1908238"/>
    <lineage>
        <taxon>Bacteria</taxon>
        <taxon>Pseudomonadati</taxon>
        <taxon>Bacteroidota</taxon>
        <taxon>Sphingobacteriia</taxon>
        <taxon>Sphingobacteriales</taxon>
        <taxon>Sphingobacteriaceae</taxon>
        <taxon>Pedobacter</taxon>
    </lineage>
</organism>
<keyword evidence="1" id="KW-1133">Transmembrane helix</keyword>
<keyword evidence="1" id="KW-0472">Membrane</keyword>
<gene>
    <name evidence="3" type="ORF">ACFOUY_07770</name>
</gene>
<keyword evidence="1" id="KW-0812">Transmembrane</keyword>
<dbReference type="InterPro" id="IPR032033">
    <property type="entry name" value="Cytochrome_P460"/>
</dbReference>
<dbReference type="RefSeq" id="WP_378959925.1">
    <property type="nucleotide sequence ID" value="NZ_JBHRXC010000001.1"/>
</dbReference>
<feature type="domain" description="Haem-binding" evidence="2">
    <location>
        <begin position="18"/>
        <end position="149"/>
    </location>
</feature>
<feature type="transmembrane region" description="Helical" evidence="1">
    <location>
        <begin position="12"/>
        <end position="30"/>
    </location>
</feature>
<dbReference type="InterPro" id="IPR038142">
    <property type="entry name" value="Cytochrome_P460_sp"/>
</dbReference>
<proteinExistence type="predicted"/>
<dbReference type="Pfam" id="PF16694">
    <property type="entry name" value="Cytochrome_P460"/>
    <property type="match status" value="1"/>
</dbReference>